<dbReference type="OMA" id="CAATHRV"/>
<sequence length="284" mass="31524">MESLDPKQYFETEPAAPTSYVEALALEEDDDDDGDGQDAKDDLGDDGSPKAKRAKLGPPQRRQVYAKKVKCVDAEHVRQKTAKCTVCGVCRFCPAGADECAANHRVLRPMTNKTRAPRAKVLLCENEEHHHKKTHRGKCVRCLKCKWCPPVIDECKEFHVDPETSMTPTKVKHTVKLESILSILDIAKGKLVQVKPRDIASSTPKRRLACELMTHVVHSVAHLLVEPNRKKPDVTIEGLSTLLDDLRRDLRGHPPAMEHFVGSRHSSGSSSASSETSQVMSIIL</sequence>
<dbReference type="EMBL" id="JH767142">
    <property type="protein sequence ID" value="EQC38142.1"/>
    <property type="molecule type" value="Genomic_DNA"/>
</dbReference>
<feature type="compositionally biased region" description="Acidic residues" evidence="1">
    <location>
        <begin position="25"/>
        <end position="36"/>
    </location>
</feature>
<evidence type="ECO:0008006" key="4">
    <source>
        <dbReference type="Google" id="ProtNLM"/>
    </source>
</evidence>
<evidence type="ECO:0000313" key="2">
    <source>
        <dbReference type="EMBL" id="EQC38142.1"/>
    </source>
</evidence>
<reference evidence="2 3" key="1">
    <citation type="submission" date="2012-04" db="EMBL/GenBank/DDBJ databases">
        <title>The Genome Sequence of Saprolegnia declina VS20.</title>
        <authorList>
            <consortium name="The Broad Institute Genome Sequencing Platform"/>
            <person name="Russ C."/>
            <person name="Nusbaum C."/>
            <person name="Tyler B."/>
            <person name="van West P."/>
            <person name="Dieguez-Uribeondo J."/>
            <person name="de Bruijn I."/>
            <person name="Tripathy S."/>
            <person name="Jiang R."/>
            <person name="Young S.K."/>
            <person name="Zeng Q."/>
            <person name="Gargeya S."/>
            <person name="Fitzgerald M."/>
            <person name="Haas B."/>
            <person name="Abouelleil A."/>
            <person name="Alvarado L."/>
            <person name="Arachchi H.M."/>
            <person name="Berlin A."/>
            <person name="Chapman S.B."/>
            <person name="Goldberg J."/>
            <person name="Griggs A."/>
            <person name="Gujja S."/>
            <person name="Hansen M."/>
            <person name="Howarth C."/>
            <person name="Imamovic A."/>
            <person name="Larimer J."/>
            <person name="McCowen C."/>
            <person name="Montmayeur A."/>
            <person name="Murphy C."/>
            <person name="Neiman D."/>
            <person name="Pearson M."/>
            <person name="Priest M."/>
            <person name="Roberts A."/>
            <person name="Saif S."/>
            <person name="Shea T."/>
            <person name="Sisk P."/>
            <person name="Sykes S."/>
            <person name="Wortman J."/>
            <person name="Nusbaum C."/>
            <person name="Birren B."/>
        </authorList>
    </citation>
    <scope>NUCLEOTIDE SEQUENCE [LARGE SCALE GENOMIC DNA]</scope>
    <source>
        <strain evidence="2 3">VS20</strain>
    </source>
</reference>
<accession>T0S603</accession>
<dbReference type="GeneID" id="19945299"/>
<dbReference type="InParanoid" id="T0S603"/>
<dbReference type="RefSeq" id="XP_008608469.1">
    <property type="nucleotide sequence ID" value="XM_008610247.1"/>
</dbReference>
<proteinExistence type="predicted"/>
<dbReference type="VEuPathDB" id="FungiDB:SDRG_04572"/>
<protein>
    <recommendedName>
        <fullName evidence="4">TNFR-Cys domain-containing protein</fullName>
    </recommendedName>
</protein>
<dbReference type="AlphaFoldDB" id="T0S603"/>
<organism evidence="2 3">
    <name type="scientific">Saprolegnia diclina (strain VS20)</name>
    <dbReference type="NCBI Taxonomy" id="1156394"/>
    <lineage>
        <taxon>Eukaryota</taxon>
        <taxon>Sar</taxon>
        <taxon>Stramenopiles</taxon>
        <taxon>Oomycota</taxon>
        <taxon>Saprolegniomycetes</taxon>
        <taxon>Saprolegniales</taxon>
        <taxon>Saprolegniaceae</taxon>
        <taxon>Saprolegnia</taxon>
    </lineage>
</organism>
<feature type="compositionally biased region" description="Low complexity" evidence="1">
    <location>
        <begin position="263"/>
        <end position="284"/>
    </location>
</feature>
<name>T0S603_SAPDV</name>
<dbReference type="OrthoDB" id="10330452at2759"/>
<feature type="region of interest" description="Disordered" evidence="1">
    <location>
        <begin position="254"/>
        <end position="284"/>
    </location>
</feature>
<keyword evidence="3" id="KW-1185">Reference proteome</keyword>
<evidence type="ECO:0000313" key="3">
    <source>
        <dbReference type="Proteomes" id="UP000030762"/>
    </source>
</evidence>
<evidence type="ECO:0000256" key="1">
    <source>
        <dbReference type="SAM" id="MobiDB-lite"/>
    </source>
</evidence>
<gene>
    <name evidence="2" type="ORF">SDRG_04572</name>
</gene>
<dbReference type="Proteomes" id="UP000030762">
    <property type="component" value="Unassembled WGS sequence"/>
</dbReference>
<feature type="region of interest" description="Disordered" evidence="1">
    <location>
        <begin position="25"/>
        <end position="61"/>
    </location>
</feature>